<dbReference type="InterPro" id="IPR013083">
    <property type="entry name" value="Znf_RING/FYVE/PHD"/>
</dbReference>
<keyword evidence="7" id="KW-0472">Membrane</keyword>
<dbReference type="GO" id="GO:0008270">
    <property type="term" value="F:zinc ion binding"/>
    <property type="evidence" value="ECO:0007669"/>
    <property type="project" value="UniProtKB-KW"/>
</dbReference>
<evidence type="ECO:0008006" key="12">
    <source>
        <dbReference type="Google" id="ProtNLM"/>
    </source>
</evidence>
<evidence type="ECO:0000256" key="6">
    <source>
        <dbReference type="PROSITE-ProRule" id="PRU00175"/>
    </source>
</evidence>
<dbReference type="AlphaFoldDB" id="A0A6G0TKU3"/>
<dbReference type="InterPro" id="IPR002083">
    <property type="entry name" value="MATH/TRAF_dom"/>
</dbReference>
<dbReference type="PROSITE" id="PS50144">
    <property type="entry name" value="MATH"/>
    <property type="match status" value="1"/>
</dbReference>
<evidence type="ECO:0000259" key="9">
    <source>
        <dbReference type="PROSITE" id="PS50144"/>
    </source>
</evidence>
<keyword evidence="4 6" id="KW-0863">Zinc-finger</keyword>
<sequence>MYDIPNPRFECSICLNCLKDPMLTRCGHRFCSECITTWLKRKSQICPIDLLPLTIEGLFPDNYTKREIDEQKVACLNTGCDVTIPLLEADQHYASCGFNKNQINGVADNLCPFHLIGCKDTIKNKSELSNHLVMSVHRHITLLTKSHIDFMNKFQIRDGARSKALEATQLWDANKDPNSEKALICNLYERIVVLEQKRLSQKNTIKDKDIERLSQMVNNLIVEFAQSQNAISLITSITCNGVYIWRLENFMESLKSMREKPLQTRYYTPGFYTSSAGYKVCGRINMSSDNRNLSLFIHMMRGDYDDTLIWPFSGHITLSLIHPTNPMQSICLKMQSSAESEAFRRCSFGNNGNEVPSLNPRAFGYTEFVSIDEVLQNGFIKNDSINKLKFNKMYNTCAIVFLNFLAILMIPYYILSLFFWQYSSSYTVIALFGDIQLVELRVHYLLEAASTIAIQYASVKDVFKNICPRLSTLHTCECSKLPSNVTCSPIFKLLRMSSNKKLLLFFALNSNFGTNAVVSTAFAEVSANPNSEWSTYLINGKEETIE</sequence>
<feature type="domain" description="MATH" evidence="9">
    <location>
        <begin position="240"/>
        <end position="391"/>
    </location>
</feature>
<feature type="transmembrane region" description="Helical" evidence="7">
    <location>
        <begin position="393"/>
        <end position="415"/>
    </location>
</feature>
<dbReference type="InterPro" id="IPR017907">
    <property type="entry name" value="Znf_RING_CS"/>
</dbReference>
<gene>
    <name evidence="10" type="ORF">AGLY_008661</name>
</gene>
<feature type="transmembrane region" description="Helical" evidence="7">
    <location>
        <begin position="502"/>
        <end position="523"/>
    </location>
</feature>
<evidence type="ECO:0000256" key="2">
    <source>
        <dbReference type="ARBA" id="ARBA00022490"/>
    </source>
</evidence>
<evidence type="ECO:0000259" key="8">
    <source>
        <dbReference type="PROSITE" id="PS50089"/>
    </source>
</evidence>
<dbReference type="GO" id="GO:0043122">
    <property type="term" value="P:regulation of canonical NF-kappaB signal transduction"/>
    <property type="evidence" value="ECO:0007669"/>
    <property type="project" value="TreeGrafter"/>
</dbReference>
<protein>
    <recommendedName>
        <fullName evidence="12">RING-type E3 ubiquitin transferase</fullName>
    </recommendedName>
</protein>
<dbReference type="Proteomes" id="UP000475862">
    <property type="component" value="Unassembled WGS sequence"/>
</dbReference>
<dbReference type="SUPFAM" id="SSF49599">
    <property type="entry name" value="TRAF domain-like"/>
    <property type="match status" value="1"/>
</dbReference>
<keyword evidence="7" id="KW-0812">Transmembrane</keyword>
<accession>A0A6G0TKU3</accession>
<dbReference type="Gene3D" id="3.30.40.10">
    <property type="entry name" value="Zinc/RING finger domain, C3HC4 (zinc finger)"/>
    <property type="match status" value="1"/>
</dbReference>
<dbReference type="InterPro" id="IPR001841">
    <property type="entry name" value="Znf_RING"/>
</dbReference>
<name>A0A6G0TKU3_APHGL</name>
<evidence type="ECO:0000256" key="7">
    <source>
        <dbReference type="SAM" id="Phobius"/>
    </source>
</evidence>
<evidence type="ECO:0000313" key="11">
    <source>
        <dbReference type="Proteomes" id="UP000475862"/>
    </source>
</evidence>
<dbReference type="PROSITE" id="PS50089">
    <property type="entry name" value="ZF_RING_2"/>
    <property type="match status" value="1"/>
</dbReference>
<evidence type="ECO:0000256" key="3">
    <source>
        <dbReference type="ARBA" id="ARBA00022723"/>
    </source>
</evidence>
<dbReference type="GO" id="GO:0005737">
    <property type="term" value="C:cytoplasm"/>
    <property type="evidence" value="ECO:0007669"/>
    <property type="project" value="UniProtKB-SubCell"/>
</dbReference>
<dbReference type="Gene3D" id="2.60.210.10">
    <property type="entry name" value="Apoptosis, Tumor Necrosis Factor Receptor Associated Protein 2, Chain A"/>
    <property type="match status" value="1"/>
</dbReference>
<proteinExistence type="predicted"/>
<dbReference type="GO" id="GO:0045087">
    <property type="term" value="P:innate immune response"/>
    <property type="evidence" value="ECO:0007669"/>
    <property type="project" value="TreeGrafter"/>
</dbReference>
<keyword evidence="7" id="KW-1133">Transmembrane helix</keyword>
<dbReference type="GO" id="GO:0061630">
    <property type="term" value="F:ubiquitin protein ligase activity"/>
    <property type="evidence" value="ECO:0007669"/>
    <property type="project" value="TreeGrafter"/>
</dbReference>
<dbReference type="SUPFAM" id="SSF57850">
    <property type="entry name" value="RING/U-box"/>
    <property type="match status" value="1"/>
</dbReference>
<dbReference type="PROSITE" id="PS00518">
    <property type="entry name" value="ZF_RING_1"/>
    <property type="match status" value="1"/>
</dbReference>
<evidence type="ECO:0000256" key="4">
    <source>
        <dbReference type="ARBA" id="ARBA00022771"/>
    </source>
</evidence>
<feature type="domain" description="RING-type" evidence="8">
    <location>
        <begin position="11"/>
        <end position="49"/>
    </location>
</feature>
<dbReference type="EMBL" id="VYZN01000028">
    <property type="protein sequence ID" value="KAE9534571.1"/>
    <property type="molecule type" value="Genomic_DNA"/>
</dbReference>
<organism evidence="10 11">
    <name type="scientific">Aphis glycines</name>
    <name type="common">Soybean aphid</name>
    <dbReference type="NCBI Taxonomy" id="307491"/>
    <lineage>
        <taxon>Eukaryota</taxon>
        <taxon>Metazoa</taxon>
        <taxon>Ecdysozoa</taxon>
        <taxon>Arthropoda</taxon>
        <taxon>Hexapoda</taxon>
        <taxon>Insecta</taxon>
        <taxon>Pterygota</taxon>
        <taxon>Neoptera</taxon>
        <taxon>Paraneoptera</taxon>
        <taxon>Hemiptera</taxon>
        <taxon>Sternorrhyncha</taxon>
        <taxon>Aphidomorpha</taxon>
        <taxon>Aphidoidea</taxon>
        <taxon>Aphididae</taxon>
        <taxon>Aphidini</taxon>
        <taxon>Aphis</taxon>
        <taxon>Aphis</taxon>
    </lineage>
</organism>
<evidence type="ECO:0000313" key="10">
    <source>
        <dbReference type="EMBL" id="KAE9534571.1"/>
    </source>
</evidence>
<evidence type="ECO:0000256" key="1">
    <source>
        <dbReference type="ARBA" id="ARBA00004496"/>
    </source>
</evidence>
<dbReference type="SMART" id="SM00184">
    <property type="entry name" value="RING"/>
    <property type="match status" value="1"/>
</dbReference>
<dbReference type="GO" id="GO:0031663">
    <property type="term" value="P:lipopolysaccharide-mediated signaling pathway"/>
    <property type="evidence" value="ECO:0007669"/>
    <property type="project" value="TreeGrafter"/>
</dbReference>
<dbReference type="PANTHER" id="PTHR10131">
    <property type="entry name" value="TNF RECEPTOR ASSOCIATED FACTOR"/>
    <property type="match status" value="1"/>
</dbReference>
<reference evidence="10 11" key="1">
    <citation type="submission" date="2019-08" db="EMBL/GenBank/DDBJ databases">
        <title>The genome of the soybean aphid Biotype 1, its phylome, world population structure and adaptation to the North American continent.</title>
        <authorList>
            <person name="Giordano R."/>
            <person name="Donthu R.K."/>
            <person name="Hernandez A.G."/>
            <person name="Wright C.L."/>
            <person name="Zimin A.V."/>
        </authorList>
    </citation>
    <scope>NUCLEOTIDE SEQUENCE [LARGE SCALE GENOMIC DNA]</scope>
    <source>
        <tissue evidence="10">Whole aphids</tissue>
    </source>
</reference>
<dbReference type="OrthoDB" id="6499288at2759"/>
<dbReference type="InterPro" id="IPR049342">
    <property type="entry name" value="TRAF1-6_MATH_dom"/>
</dbReference>
<keyword evidence="11" id="KW-1185">Reference proteome</keyword>
<dbReference type="PANTHER" id="PTHR10131:SF152">
    <property type="entry name" value="TNF RECEPTOR-ASSOCIATED FACTOR 6"/>
    <property type="match status" value="1"/>
</dbReference>
<comment type="caution">
    <text evidence="10">The sequence shown here is derived from an EMBL/GenBank/DDBJ whole genome shotgun (WGS) entry which is preliminary data.</text>
</comment>
<comment type="subcellular location">
    <subcellularLocation>
        <location evidence="1">Cytoplasm</location>
    </subcellularLocation>
</comment>
<dbReference type="Pfam" id="PF13923">
    <property type="entry name" value="zf-C3HC4_2"/>
    <property type="match status" value="1"/>
</dbReference>
<keyword evidence="5" id="KW-0862">Zinc</keyword>
<keyword evidence="3" id="KW-0479">Metal-binding</keyword>
<keyword evidence="2" id="KW-0963">Cytoplasm</keyword>
<dbReference type="Pfam" id="PF21355">
    <property type="entry name" value="TRAF-mep_MATH"/>
    <property type="match status" value="1"/>
</dbReference>
<feature type="non-terminal residue" evidence="10">
    <location>
        <position position="546"/>
    </location>
</feature>
<evidence type="ECO:0000256" key="5">
    <source>
        <dbReference type="ARBA" id="ARBA00022833"/>
    </source>
</evidence>
<dbReference type="InterPro" id="IPR008974">
    <property type="entry name" value="TRAF-like"/>
</dbReference>